<organism evidence="1 2">
    <name type="scientific">Sphaerodactylus townsendi</name>
    <dbReference type="NCBI Taxonomy" id="933632"/>
    <lineage>
        <taxon>Eukaryota</taxon>
        <taxon>Metazoa</taxon>
        <taxon>Chordata</taxon>
        <taxon>Craniata</taxon>
        <taxon>Vertebrata</taxon>
        <taxon>Euteleostomi</taxon>
        <taxon>Lepidosauria</taxon>
        <taxon>Squamata</taxon>
        <taxon>Bifurcata</taxon>
        <taxon>Gekkota</taxon>
        <taxon>Sphaerodactylidae</taxon>
        <taxon>Sphaerodactylus</taxon>
    </lineage>
</organism>
<evidence type="ECO:0000313" key="2">
    <source>
        <dbReference type="Proteomes" id="UP000827872"/>
    </source>
</evidence>
<gene>
    <name evidence="1" type="ORF">K3G42_009233</name>
</gene>
<evidence type="ECO:0000313" key="1">
    <source>
        <dbReference type="EMBL" id="KAH7987679.1"/>
    </source>
</evidence>
<keyword evidence="2" id="KW-1185">Reference proteome</keyword>
<dbReference type="Proteomes" id="UP000827872">
    <property type="component" value="Linkage Group LG17"/>
</dbReference>
<proteinExistence type="predicted"/>
<name>A0ACB8E643_9SAUR</name>
<reference evidence="1" key="1">
    <citation type="submission" date="2021-08" db="EMBL/GenBank/DDBJ databases">
        <title>The first chromosome-level gecko genome reveals the dynamic sex chromosomes of Neotropical dwarf geckos (Sphaerodactylidae: Sphaerodactylus).</title>
        <authorList>
            <person name="Pinto B.J."/>
            <person name="Keating S.E."/>
            <person name="Gamble T."/>
        </authorList>
    </citation>
    <scope>NUCLEOTIDE SEQUENCE</scope>
    <source>
        <strain evidence="1">TG3544</strain>
    </source>
</reference>
<accession>A0ACB8E643</accession>
<protein>
    <submittedName>
        <fullName evidence="1">Uncharacterized protein</fullName>
    </submittedName>
</protein>
<sequence>MFSGGEQSVGESADNGHPVPVDLTGTSDTASDPSAGDRSPQDGSEGVTVRHRQGQGQRDSQPPDLSSALWATVPLAGNVLFGDHSAGDIAASEAKAWRLLQTMEGAWWAERDDYSRALRLMEQDVEQLHTALAQARHEQAIPDQAAPPAEGAPPVPPPAPAPALQVPLVPPAPVPPVPAPPVPPMPAPPAPGQPVPVPVGAPVPPAQPAALLVLPLIQPLHPPGWWPLGGVPLNMTP</sequence>
<dbReference type="EMBL" id="CM037630">
    <property type="protein sequence ID" value="KAH7987679.1"/>
    <property type="molecule type" value="Genomic_DNA"/>
</dbReference>
<comment type="caution">
    <text evidence="1">The sequence shown here is derived from an EMBL/GenBank/DDBJ whole genome shotgun (WGS) entry which is preliminary data.</text>
</comment>